<evidence type="ECO:0000256" key="3">
    <source>
        <dbReference type="ARBA" id="ARBA00022475"/>
    </source>
</evidence>
<dbReference type="KEGG" id="nba:CUN60_09800"/>
<evidence type="ECO:0000256" key="4">
    <source>
        <dbReference type="ARBA" id="ARBA00022741"/>
    </source>
</evidence>
<keyword evidence="5 7" id="KW-0067">ATP-binding</keyword>
<dbReference type="RefSeq" id="WP_102951866.1">
    <property type="nucleotide sequence ID" value="NZ_CP024847.1"/>
</dbReference>
<evidence type="ECO:0000313" key="8">
    <source>
        <dbReference type="Proteomes" id="UP000236655"/>
    </source>
</evidence>
<proteinExistence type="inferred from homology"/>
<dbReference type="Pfam" id="PF00005">
    <property type="entry name" value="ABC_tran"/>
    <property type="match status" value="1"/>
</dbReference>
<keyword evidence="3" id="KW-1003">Cell membrane</keyword>
<dbReference type="EMBL" id="CP024847">
    <property type="protein sequence ID" value="AUR52577.1"/>
    <property type="molecule type" value="Genomic_DNA"/>
</dbReference>
<dbReference type="InterPro" id="IPR050166">
    <property type="entry name" value="ABC_transporter_ATP-bind"/>
</dbReference>
<dbReference type="Gene3D" id="3.40.50.300">
    <property type="entry name" value="P-loop containing nucleotide triphosphate hydrolases"/>
    <property type="match status" value="1"/>
</dbReference>
<dbReference type="OrthoDB" id="5298774at2"/>
<evidence type="ECO:0000256" key="5">
    <source>
        <dbReference type="ARBA" id="ARBA00022840"/>
    </source>
</evidence>
<dbReference type="GO" id="GO:0005524">
    <property type="term" value="F:ATP binding"/>
    <property type="evidence" value="ECO:0007669"/>
    <property type="project" value="UniProtKB-KW"/>
</dbReference>
<sequence length="271" mass="30549">MIDKKIILHAEHVSKSFEINKNHNLQVLEDISLQVYEGEIVAFLGKSGTGKSTFLRILAGLMEASSGKVTCNGNVINAPSRDMSMVFQSFALMPWLSVFDNVAFGLEALNYSKEKIKSVAQAMIDMIGLAGYENSYPKELSGGMKQRVGLARALAVEPDILLLDEPFSALDIYTAHKIKTDLTELWESRQIKTRSMIIVTHNVEEAVIMSDRVLVWDSNPGRIAREFKIDIPRSERSKRSVLDLVEEISHHQHEQIAYAERKRKPHISLKK</sequence>
<dbReference type="GO" id="GO:0016887">
    <property type="term" value="F:ATP hydrolysis activity"/>
    <property type="evidence" value="ECO:0007669"/>
    <property type="project" value="InterPro"/>
</dbReference>
<feature type="domain" description="ABC transporter" evidence="6">
    <location>
        <begin position="8"/>
        <end position="243"/>
    </location>
</feature>
<gene>
    <name evidence="7" type="ORF">CUN60_09800</name>
</gene>
<dbReference type="SUPFAM" id="SSF52540">
    <property type="entry name" value="P-loop containing nucleoside triphosphate hydrolases"/>
    <property type="match status" value="1"/>
</dbReference>
<keyword evidence="2" id="KW-0813">Transport</keyword>
<accession>A0A2I7N7Z0</accession>
<keyword evidence="8" id="KW-1185">Reference proteome</keyword>
<dbReference type="PANTHER" id="PTHR42788:SF13">
    <property type="entry name" value="ALIPHATIC SULFONATES IMPORT ATP-BINDING PROTEIN SSUB"/>
    <property type="match status" value="1"/>
</dbReference>
<evidence type="ECO:0000256" key="2">
    <source>
        <dbReference type="ARBA" id="ARBA00022448"/>
    </source>
</evidence>
<evidence type="ECO:0000313" key="7">
    <source>
        <dbReference type="EMBL" id="AUR52577.1"/>
    </source>
</evidence>
<name>A0A2I7N7Z0_9NEIS</name>
<dbReference type="SMART" id="SM00382">
    <property type="entry name" value="AAA"/>
    <property type="match status" value="1"/>
</dbReference>
<organism evidence="7 8">
    <name type="scientific">Aquella oligotrophica</name>
    <dbReference type="NCBI Taxonomy" id="2067065"/>
    <lineage>
        <taxon>Bacteria</taxon>
        <taxon>Pseudomonadati</taxon>
        <taxon>Pseudomonadota</taxon>
        <taxon>Betaproteobacteria</taxon>
        <taxon>Neisseriales</taxon>
        <taxon>Neisseriaceae</taxon>
        <taxon>Aquella</taxon>
    </lineage>
</organism>
<evidence type="ECO:0000259" key="6">
    <source>
        <dbReference type="PROSITE" id="PS50893"/>
    </source>
</evidence>
<dbReference type="InterPro" id="IPR003593">
    <property type="entry name" value="AAA+_ATPase"/>
</dbReference>
<dbReference type="PANTHER" id="PTHR42788">
    <property type="entry name" value="TAURINE IMPORT ATP-BINDING PROTEIN-RELATED"/>
    <property type="match status" value="1"/>
</dbReference>
<comment type="similarity">
    <text evidence="1">Belongs to the ABC transporter superfamily.</text>
</comment>
<reference evidence="8" key="1">
    <citation type="submission" date="2017-11" db="EMBL/GenBank/DDBJ databases">
        <authorList>
            <person name="Chan K.G."/>
            <person name="Lee L.S."/>
        </authorList>
    </citation>
    <scope>NUCLEOTIDE SEQUENCE [LARGE SCALE GENOMIC DNA]</scope>
    <source>
        <strain evidence="8">DSM 100970</strain>
    </source>
</reference>
<dbReference type="Proteomes" id="UP000236655">
    <property type="component" value="Chromosome"/>
</dbReference>
<dbReference type="PROSITE" id="PS50893">
    <property type="entry name" value="ABC_TRANSPORTER_2"/>
    <property type="match status" value="1"/>
</dbReference>
<keyword evidence="4" id="KW-0547">Nucleotide-binding</keyword>
<dbReference type="InterPro" id="IPR017871">
    <property type="entry name" value="ABC_transporter-like_CS"/>
</dbReference>
<keyword evidence="3" id="KW-0472">Membrane</keyword>
<dbReference type="PROSITE" id="PS00211">
    <property type="entry name" value="ABC_TRANSPORTER_1"/>
    <property type="match status" value="1"/>
</dbReference>
<dbReference type="CDD" id="cd03293">
    <property type="entry name" value="ABC_NrtD_SsuB_transporters"/>
    <property type="match status" value="1"/>
</dbReference>
<evidence type="ECO:0000256" key="1">
    <source>
        <dbReference type="ARBA" id="ARBA00005417"/>
    </source>
</evidence>
<protein>
    <submittedName>
        <fullName evidence="7">ABC transporter ATP-binding protein</fullName>
    </submittedName>
</protein>
<dbReference type="InterPro" id="IPR027417">
    <property type="entry name" value="P-loop_NTPase"/>
</dbReference>
<dbReference type="AlphaFoldDB" id="A0A2I7N7Z0"/>
<dbReference type="InterPro" id="IPR003439">
    <property type="entry name" value="ABC_transporter-like_ATP-bd"/>
</dbReference>